<proteinExistence type="predicted"/>
<comment type="caution">
    <text evidence="1">The sequence shown here is derived from an EMBL/GenBank/DDBJ whole genome shotgun (WGS) entry which is preliminary data.</text>
</comment>
<protein>
    <submittedName>
        <fullName evidence="1">Uncharacterized protein</fullName>
    </submittedName>
</protein>
<sequence length="77" mass="8824">MKIEDICNELREELKETGFKVKFLMDHGVFKGEQGYLGQHGEMRANIMLTYRHLEDARMRVGKILQAAGDGISILDK</sequence>
<evidence type="ECO:0000313" key="1">
    <source>
        <dbReference type="EMBL" id="KKN26102.1"/>
    </source>
</evidence>
<accession>A0A0F9PNC8</accession>
<name>A0A0F9PNC8_9ZZZZ</name>
<organism evidence="1">
    <name type="scientific">marine sediment metagenome</name>
    <dbReference type="NCBI Taxonomy" id="412755"/>
    <lineage>
        <taxon>unclassified sequences</taxon>
        <taxon>metagenomes</taxon>
        <taxon>ecological metagenomes</taxon>
    </lineage>
</organism>
<gene>
    <name evidence="1" type="ORF">LCGC14_0878190</name>
</gene>
<reference evidence="1" key="1">
    <citation type="journal article" date="2015" name="Nature">
        <title>Complex archaea that bridge the gap between prokaryotes and eukaryotes.</title>
        <authorList>
            <person name="Spang A."/>
            <person name="Saw J.H."/>
            <person name="Jorgensen S.L."/>
            <person name="Zaremba-Niedzwiedzka K."/>
            <person name="Martijn J."/>
            <person name="Lind A.E."/>
            <person name="van Eijk R."/>
            <person name="Schleper C."/>
            <person name="Guy L."/>
            <person name="Ettema T.J."/>
        </authorList>
    </citation>
    <scope>NUCLEOTIDE SEQUENCE</scope>
</reference>
<dbReference type="AlphaFoldDB" id="A0A0F9PNC8"/>
<dbReference type="EMBL" id="LAZR01002748">
    <property type="protein sequence ID" value="KKN26102.1"/>
    <property type="molecule type" value="Genomic_DNA"/>
</dbReference>